<evidence type="ECO:0000256" key="7">
    <source>
        <dbReference type="ARBA" id="ARBA00023170"/>
    </source>
</evidence>
<dbReference type="PANTHER" id="PTHR24061">
    <property type="entry name" value="CALCIUM-SENSING RECEPTOR-RELATED"/>
    <property type="match status" value="1"/>
</dbReference>
<keyword evidence="3 9" id="KW-0812">Transmembrane</keyword>
<feature type="transmembrane region" description="Helical" evidence="9">
    <location>
        <begin position="125"/>
        <end position="147"/>
    </location>
</feature>
<keyword evidence="6 9" id="KW-0472">Membrane</keyword>
<feature type="domain" description="G-protein coupled receptors family 3 profile" evidence="10">
    <location>
        <begin position="61"/>
        <end position="138"/>
    </location>
</feature>
<dbReference type="InterPro" id="IPR017978">
    <property type="entry name" value="GPCR_3_C"/>
</dbReference>
<evidence type="ECO:0000256" key="9">
    <source>
        <dbReference type="SAM" id="Phobius"/>
    </source>
</evidence>
<sequence>MKQCAKCPDNQYPHSDQDHYLSKVVTFVAYENPVGMVLACAALCLSVLTAVVLGIFVKCRDTPIVKANHQALSYILSDPPVIVHNKGSVNMFYLFLRYLGSLALVSFTLAFWARSLPDTFSEAKSLTFSIAGLLGWMFAPKCCNILLKPDRNTLAGLKGKTIFEG</sequence>
<organism evidence="11 12">
    <name type="scientific">Diceros bicornis minor</name>
    <name type="common">South-central black rhinoceros</name>
    <dbReference type="NCBI Taxonomy" id="77932"/>
    <lineage>
        <taxon>Eukaryota</taxon>
        <taxon>Metazoa</taxon>
        <taxon>Chordata</taxon>
        <taxon>Craniata</taxon>
        <taxon>Vertebrata</taxon>
        <taxon>Euteleostomi</taxon>
        <taxon>Mammalia</taxon>
        <taxon>Eutheria</taxon>
        <taxon>Laurasiatheria</taxon>
        <taxon>Perissodactyla</taxon>
        <taxon>Rhinocerotidae</taxon>
        <taxon>Diceros</taxon>
    </lineage>
</organism>
<feature type="transmembrane region" description="Helical" evidence="9">
    <location>
        <begin position="94"/>
        <end position="113"/>
    </location>
</feature>
<evidence type="ECO:0000256" key="3">
    <source>
        <dbReference type="ARBA" id="ARBA00022692"/>
    </source>
</evidence>
<keyword evidence="7" id="KW-0675">Receptor</keyword>
<keyword evidence="5" id="KW-0297">G-protein coupled receptor</keyword>
<dbReference type="Pfam" id="PF00003">
    <property type="entry name" value="7tm_3"/>
    <property type="match status" value="2"/>
</dbReference>
<keyword evidence="12" id="KW-1185">Reference proteome</keyword>
<evidence type="ECO:0000256" key="1">
    <source>
        <dbReference type="ARBA" id="ARBA00004651"/>
    </source>
</evidence>
<feature type="transmembrane region" description="Helical" evidence="9">
    <location>
        <begin position="34"/>
        <end position="57"/>
    </location>
</feature>
<evidence type="ECO:0000256" key="5">
    <source>
        <dbReference type="ARBA" id="ARBA00023040"/>
    </source>
</evidence>
<proteinExistence type="predicted"/>
<keyword evidence="2" id="KW-1003">Cell membrane</keyword>
<evidence type="ECO:0000313" key="11">
    <source>
        <dbReference type="EMBL" id="KAF5918220.1"/>
    </source>
</evidence>
<evidence type="ECO:0000256" key="4">
    <source>
        <dbReference type="ARBA" id="ARBA00022989"/>
    </source>
</evidence>
<evidence type="ECO:0000256" key="6">
    <source>
        <dbReference type="ARBA" id="ARBA00023136"/>
    </source>
</evidence>
<keyword evidence="8" id="KW-0807">Transducer</keyword>
<comment type="caution">
    <text evidence="11">The sequence shown here is derived from an EMBL/GenBank/DDBJ whole genome shotgun (WGS) entry which is preliminary data.</text>
</comment>
<protein>
    <recommendedName>
        <fullName evidence="10">G-protein coupled receptors family 3 profile domain-containing protein</fullName>
    </recommendedName>
</protein>
<dbReference type="GO" id="GO:0004930">
    <property type="term" value="F:G protein-coupled receptor activity"/>
    <property type="evidence" value="ECO:0007669"/>
    <property type="project" value="UniProtKB-KW"/>
</dbReference>
<dbReference type="GO" id="GO:0005886">
    <property type="term" value="C:plasma membrane"/>
    <property type="evidence" value="ECO:0007669"/>
    <property type="project" value="UniProtKB-SubCell"/>
</dbReference>
<comment type="subcellular location">
    <subcellularLocation>
        <location evidence="1">Cell membrane</location>
        <topology evidence="1">Multi-pass membrane protein</topology>
    </subcellularLocation>
</comment>
<dbReference type="AlphaFoldDB" id="A0A7J7EQZ7"/>
<evidence type="ECO:0000256" key="8">
    <source>
        <dbReference type="ARBA" id="ARBA00023224"/>
    </source>
</evidence>
<gene>
    <name evidence="11" type="ORF">HPG69_002862</name>
</gene>
<reference evidence="11 12" key="1">
    <citation type="journal article" date="2020" name="Mol. Biol. Evol.">
        <title>Interspecific Gene Flow and the Evolution of Specialization in Black and White Rhinoceros.</title>
        <authorList>
            <person name="Moodley Y."/>
            <person name="Westbury M.V."/>
            <person name="Russo I.M."/>
            <person name="Gopalakrishnan S."/>
            <person name="Rakotoarivelo A."/>
            <person name="Olsen R.A."/>
            <person name="Prost S."/>
            <person name="Tunstall T."/>
            <person name="Ryder O.A."/>
            <person name="Dalen L."/>
            <person name="Bruford M.W."/>
        </authorList>
    </citation>
    <scope>NUCLEOTIDE SEQUENCE [LARGE SCALE GENOMIC DNA]</scope>
    <source>
        <strain evidence="11">SBR-YM</strain>
        <tissue evidence="11">Skin</tissue>
    </source>
</reference>
<dbReference type="EMBL" id="JACDTQ010002466">
    <property type="protein sequence ID" value="KAF5918220.1"/>
    <property type="molecule type" value="Genomic_DNA"/>
</dbReference>
<dbReference type="PANTHER" id="PTHR24061:SF545">
    <property type="entry name" value="VOMERONASAL 2, RECEPTOR 118-RELATED"/>
    <property type="match status" value="1"/>
</dbReference>
<name>A0A7J7EQZ7_DICBM</name>
<dbReference type="Proteomes" id="UP000551758">
    <property type="component" value="Unassembled WGS sequence"/>
</dbReference>
<evidence type="ECO:0000313" key="12">
    <source>
        <dbReference type="Proteomes" id="UP000551758"/>
    </source>
</evidence>
<evidence type="ECO:0000256" key="2">
    <source>
        <dbReference type="ARBA" id="ARBA00022475"/>
    </source>
</evidence>
<keyword evidence="4 9" id="KW-1133">Transmembrane helix</keyword>
<accession>A0A7J7EQZ7</accession>
<evidence type="ECO:0000259" key="10">
    <source>
        <dbReference type="PROSITE" id="PS50259"/>
    </source>
</evidence>
<dbReference type="InterPro" id="IPR000068">
    <property type="entry name" value="GPCR_3_Ca_sens_rcpt-rel"/>
</dbReference>
<dbReference type="PROSITE" id="PS50259">
    <property type="entry name" value="G_PROTEIN_RECEP_F3_4"/>
    <property type="match status" value="1"/>
</dbReference>